<dbReference type="NCBIfam" id="TIGR01498">
    <property type="entry name" value="folK"/>
    <property type="match status" value="1"/>
</dbReference>
<dbReference type="OMA" id="IIGLNPC"/>
<comment type="cofactor">
    <cofactor evidence="3">
        <name>Mg(2+)</name>
        <dbReference type="ChEBI" id="CHEBI:18420"/>
    </cofactor>
</comment>
<dbReference type="EMBL" id="KQ474088">
    <property type="protein sequence ID" value="KPV72267.1"/>
    <property type="molecule type" value="Genomic_DNA"/>
</dbReference>
<dbReference type="RefSeq" id="XP_018268316.1">
    <property type="nucleotide sequence ID" value="XM_018418172.1"/>
</dbReference>
<dbReference type="GO" id="GO:0046656">
    <property type="term" value="P:folic acid biosynthetic process"/>
    <property type="evidence" value="ECO:0007669"/>
    <property type="project" value="UniProtKB-KW"/>
</dbReference>
<comment type="pathway">
    <text evidence="5">Cofactor biosynthesis; tetrahydrofolate biosynthesis; 2-amino-4-hydroxy-6-hydroxymethyl-7,8-dihydropteridine diphosphate from 7,8-dihydroneopterin triphosphate: step 4/4.</text>
</comment>
<evidence type="ECO:0000256" key="4">
    <source>
        <dbReference type="ARBA" id="ARBA00004763"/>
    </source>
</evidence>
<evidence type="ECO:0000256" key="5">
    <source>
        <dbReference type="ARBA" id="ARBA00005051"/>
    </source>
</evidence>
<keyword evidence="9" id="KW-0479">Metal-binding</keyword>
<dbReference type="CDD" id="cd00483">
    <property type="entry name" value="HPPK"/>
    <property type="match status" value="1"/>
</dbReference>
<dbReference type="NCBIfam" id="TIGR01496">
    <property type="entry name" value="DHPS"/>
    <property type="match status" value="1"/>
</dbReference>
<evidence type="ECO:0000256" key="1">
    <source>
        <dbReference type="ARBA" id="ARBA00000012"/>
    </source>
</evidence>
<keyword evidence="19" id="KW-1185">Reference proteome</keyword>
<dbReference type="PROSITE" id="PS50972">
    <property type="entry name" value="PTERIN_BINDING"/>
    <property type="match status" value="1"/>
</dbReference>
<evidence type="ECO:0000256" key="15">
    <source>
        <dbReference type="ARBA" id="ARBA00023268"/>
    </source>
</evidence>
<dbReference type="InterPro" id="IPR000489">
    <property type="entry name" value="Pterin-binding_dom"/>
</dbReference>
<dbReference type="SUPFAM" id="SSF55620">
    <property type="entry name" value="Tetrahydrobiopterin biosynthesis enzymes-like"/>
    <property type="match status" value="2"/>
</dbReference>
<evidence type="ECO:0000313" key="19">
    <source>
        <dbReference type="Proteomes" id="UP000053890"/>
    </source>
</evidence>
<proteinExistence type="inferred from homology"/>
<evidence type="ECO:0000256" key="12">
    <source>
        <dbReference type="ARBA" id="ARBA00022840"/>
    </source>
</evidence>
<keyword evidence="8" id="KW-0808">Transferase</keyword>
<evidence type="ECO:0000256" key="7">
    <source>
        <dbReference type="ARBA" id="ARBA00009951"/>
    </source>
</evidence>
<organism evidence="18 19">
    <name type="scientific">Rhodotorula graminis (strain WP1)</name>
    <dbReference type="NCBI Taxonomy" id="578459"/>
    <lineage>
        <taxon>Eukaryota</taxon>
        <taxon>Fungi</taxon>
        <taxon>Dikarya</taxon>
        <taxon>Basidiomycota</taxon>
        <taxon>Pucciniomycotina</taxon>
        <taxon>Microbotryomycetes</taxon>
        <taxon>Sporidiobolales</taxon>
        <taxon>Sporidiobolaceae</taxon>
        <taxon>Rhodotorula</taxon>
    </lineage>
</organism>
<reference evidence="18 19" key="1">
    <citation type="journal article" date="2015" name="Front. Microbiol.">
        <title>Genome sequence of the plant growth promoting endophytic yeast Rhodotorula graminis WP1.</title>
        <authorList>
            <person name="Firrincieli A."/>
            <person name="Otillar R."/>
            <person name="Salamov A."/>
            <person name="Schmutz J."/>
            <person name="Khan Z."/>
            <person name="Redman R.S."/>
            <person name="Fleck N.D."/>
            <person name="Lindquist E."/>
            <person name="Grigoriev I.V."/>
            <person name="Doty S.L."/>
        </authorList>
    </citation>
    <scope>NUCLEOTIDE SEQUENCE [LARGE SCALE GENOMIC DNA]</scope>
    <source>
        <strain evidence="18 19">WP1</strain>
    </source>
</reference>
<evidence type="ECO:0000256" key="8">
    <source>
        <dbReference type="ARBA" id="ARBA00022679"/>
    </source>
</evidence>
<dbReference type="SUPFAM" id="SSF51717">
    <property type="entry name" value="Dihydropteroate synthetase-like"/>
    <property type="match status" value="1"/>
</dbReference>
<dbReference type="PROSITE" id="PS00794">
    <property type="entry name" value="HPPK"/>
    <property type="match status" value="1"/>
</dbReference>
<dbReference type="InterPro" id="IPR006390">
    <property type="entry name" value="DHP_synth_dom"/>
</dbReference>
<evidence type="ECO:0000256" key="9">
    <source>
        <dbReference type="ARBA" id="ARBA00022723"/>
    </source>
</evidence>
<dbReference type="InterPro" id="IPR043133">
    <property type="entry name" value="GTP-CH-I_C/QueF"/>
</dbReference>
<dbReference type="GO" id="GO:0005524">
    <property type="term" value="F:ATP binding"/>
    <property type="evidence" value="ECO:0007669"/>
    <property type="project" value="UniProtKB-KW"/>
</dbReference>
<evidence type="ECO:0000313" key="18">
    <source>
        <dbReference type="EMBL" id="KPV72267.1"/>
    </source>
</evidence>
<protein>
    <recommendedName>
        <fullName evidence="17">Pterin-binding domain-containing protein</fullName>
    </recommendedName>
</protein>
<comment type="similarity">
    <text evidence="6">In the N-terminal section; belongs to the DHNA family.</text>
</comment>
<accession>A0A0P9F9G5</accession>
<dbReference type="GO" id="GO:0046654">
    <property type="term" value="P:tetrahydrofolate biosynthetic process"/>
    <property type="evidence" value="ECO:0007669"/>
    <property type="project" value="UniProtKB-UniPathway"/>
</dbReference>
<feature type="compositionally biased region" description="Low complexity" evidence="16">
    <location>
        <begin position="141"/>
        <end position="150"/>
    </location>
</feature>
<dbReference type="Gene3D" id="3.30.70.560">
    <property type="entry name" value="7,8-Dihydro-6-hydroxymethylpterin-pyrophosphokinase HPPK"/>
    <property type="match status" value="1"/>
</dbReference>
<dbReference type="AlphaFoldDB" id="A0A0P9F9G5"/>
<evidence type="ECO:0000256" key="13">
    <source>
        <dbReference type="ARBA" id="ARBA00022842"/>
    </source>
</evidence>
<evidence type="ECO:0000256" key="10">
    <source>
        <dbReference type="ARBA" id="ARBA00022741"/>
    </source>
</evidence>
<dbReference type="Pfam" id="PF00809">
    <property type="entry name" value="Pterin_bind"/>
    <property type="match status" value="1"/>
</dbReference>
<sequence length="817" mass="87884">MPLDVIRVTDLELRTASLGVDLWLRPRKPQPLVCSLDIRTSVRSEANEDNLLTDSLNYGTVTKHIERHIAQLAPPSSTDDDHELPLEQLAEQLCYVVLFHASAPNVRLELRRPRALLTAEAVGVVLSRSRSDYTASPSPPSSSSSIATSPSPTPTYTLRPDAPSLADDTLFVRALRRQIIIGLNPCERLDEQEVIVDLEFGPDTMSMTRLPNGARAGWAHWRKAVKQVEQHLSSSGPLTIEHVVTSISSLLLTPPAVPLSSTTPPTPGWDISRTTVRVSKPSALMFARHPSVQVTRTRADFAALALVPGVRALSTSASFSPAHAHVAYLGLGTNLGERAGNLNDAVSRLEQLADGHVKVVDTSFLYESEAMYHEEQAKFLNAAVKISTSLSPTALLTVCKSVEEALGRDFTTFRNGPRVIDLDVLLYDDVVLDTRSAEAAASSAAGEREKERAGEDRWLKVPHQGIQEREFVLRPLVDLAPDLVLPTLRETPLALLRTLLSSTRSTVHRVFPLSRSVVHPYSRPTALSTIASTRTLVMSIVNTTPDSFSDGGDAATVPLALAACDAHLAAGADILDLGGMSTRPNAPDVPAADEAARVVPVIAALRERDVSVPLSVDTFRAEVARQALDAGADVVNDVYGGRGEGMLELLAERACPVVLMHSRGDPSTMAGLAQYPGPGGVVAGVRAEMEQMVERALSKGVRRWNVVLDPGIGFAKTAQHNYALLRALPRLFGGDGDGADSPLREYPVLVGLSRKRFLAPHKGDAKDRLAETLVATGTCVASGVCEVVRVHDTREVKDALAVVDAIHRPAAVEAEEV</sequence>
<dbReference type="PANTHER" id="PTHR20941">
    <property type="entry name" value="FOLATE SYNTHESIS PROTEINS"/>
    <property type="match status" value="1"/>
</dbReference>
<dbReference type="OrthoDB" id="615426at2759"/>
<comment type="catalytic activity">
    <reaction evidence="2">
        <text>6-hydroxymethyl-7,8-dihydropterin + ATP = (7,8-dihydropterin-6-yl)methyl diphosphate + AMP + H(+)</text>
        <dbReference type="Rhea" id="RHEA:11412"/>
        <dbReference type="ChEBI" id="CHEBI:15378"/>
        <dbReference type="ChEBI" id="CHEBI:30616"/>
        <dbReference type="ChEBI" id="CHEBI:44841"/>
        <dbReference type="ChEBI" id="CHEBI:72950"/>
        <dbReference type="ChEBI" id="CHEBI:456215"/>
        <dbReference type="EC" id="2.7.6.3"/>
    </reaction>
</comment>
<comment type="pathway">
    <text evidence="4">Cofactor biosynthesis; tetrahydrofolate biosynthesis; 7,8-dihydrofolate from 2-amino-4-hydroxy-6-hydroxymethyl-7,8-dihydropteridine diphosphate and 4-aminobenzoate: step 1/2.</text>
</comment>
<evidence type="ECO:0000256" key="2">
    <source>
        <dbReference type="ARBA" id="ARBA00000198"/>
    </source>
</evidence>
<keyword evidence="10" id="KW-0547">Nucleotide-binding</keyword>
<gene>
    <name evidence="18" type="ORF">RHOBADRAFT_56081</name>
</gene>
<dbReference type="STRING" id="578459.A0A0P9F9G5"/>
<feature type="region of interest" description="Disordered" evidence="16">
    <location>
        <begin position="128"/>
        <end position="161"/>
    </location>
</feature>
<dbReference type="Pfam" id="PF01288">
    <property type="entry name" value="HPPK"/>
    <property type="match status" value="1"/>
</dbReference>
<evidence type="ECO:0000256" key="11">
    <source>
        <dbReference type="ARBA" id="ARBA00022777"/>
    </source>
</evidence>
<evidence type="ECO:0000259" key="17">
    <source>
        <dbReference type="PROSITE" id="PS50972"/>
    </source>
</evidence>
<dbReference type="UniPathway" id="UPA00077">
    <property type="reaction ID" value="UER00155"/>
</dbReference>
<name>A0A0P9F9G5_RHOGW</name>
<dbReference type="InterPro" id="IPR011005">
    <property type="entry name" value="Dihydropteroate_synth-like_sf"/>
</dbReference>
<evidence type="ECO:0000256" key="6">
    <source>
        <dbReference type="ARBA" id="ARBA00009640"/>
    </source>
</evidence>
<feature type="domain" description="Pterin-binding" evidence="17">
    <location>
        <begin position="535"/>
        <end position="801"/>
    </location>
</feature>
<dbReference type="GO" id="GO:0016301">
    <property type="term" value="F:kinase activity"/>
    <property type="evidence" value="ECO:0007669"/>
    <property type="project" value="UniProtKB-KW"/>
</dbReference>
<dbReference type="InterPro" id="IPR000550">
    <property type="entry name" value="Hppk"/>
</dbReference>
<dbReference type="SUPFAM" id="SSF55083">
    <property type="entry name" value="6-hydroxymethyl-7,8-dihydropterin pyrophosphokinase, HPPK"/>
    <property type="match status" value="1"/>
</dbReference>
<dbReference type="GeneID" id="28978620"/>
<keyword evidence="15" id="KW-0511">Multifunctional enzyme</keyword>
<evidence type="ECO:0000256" key="16">
    <source>
        <dbReference type="SAM" id="MobiDB-lite"/>
    </source>
</evidence>
<dbReference type="SMART" id="SM00905">
    <property type="entry name" value="FolB"/>
    <property type="match status" value="2"/>
</dbReference>
<comment type="similarity">
    <text evidence="7">In the C-terminal section; belongs to the DHPS family.</text>
</comment>
<keyword evidence="12" id="KW-0067">ATP-binding</keyword>
<keyword evidence="11" id="KW-0418">Kinase</keyword>
<dbReference type="Gene3D" id="3.20.20.20">
    <property type="entry name" value="Dihydropteroate synthase-like"/>
    <property type="match status" value="1"/>
</dbReference>
<evidence type="ECO:0000256" key="14">
    <source>
        <dbReference type="ARBA" id="ARBA00022909"/>
    </source>
</evidence>
<dbReference type="InterPro" id="IPR035907">
    <property type="entry name" value="Hppk_sf"/>
</dbReference>
<keyword evidence="14" id="KW-0289">Folate biosynthesis</keyword>
<dbReference type="InterPro" id="IPR006157">
    <property type="entry name" value="FolB_dom"/>
</dbReference>
<dbReference type="Proteomes" id="UP000053890">
    <property type="component" value="Unassembled WGS sequence"/>
</dbReference>
<dbReference type="CDD" id="cd00739">
    <property type="entry name" value="DHPS"/>
    <property type="match status" value="1"/>
</dbReference>
<dbReference type="PANTHER" id="PTHR20941:SF1">
    <property type="entry name" value="FOLIC ACID SYNTHESIS PROTEIN FOL1"/>
    <property type="match status" value="1"/>
</dbReference>
<dbReference type="GO" id="GO:0004150">
    <property type="term" value="F:dihydroneopterin aldolase activity"/>
    <property type="evidence" value="ECO:0007669"/>
    <property type="project" value="InterPro"/>
</dbReference>
<dbReference type="GO" id="GO:0005740">
    <property type="term" value="C:mitochondrial envelope"/>
    <property type="evidence" value="ECO:0007669"/>
    <property type="project" value="TreeGrafter"/>
</dbReference>
<dbReference type="GO" id="GO:0046872">
    <property type="term" value="F:metal ion binding"/>
    <property type="evidence" value="ECO:0007669"/>
    <property type="project" value="UniProtKB-KW"/>
</dbReference>
<dbReference type="Gene3D" id="3.30.1130.10">
    <property type="match status" value="2"/>
</dbReference>
<dbReference type="GO" id="GO:0004156">
    <property type="term" value="F:dihydropteroate synthase activity"/>
    <property type="evidence" value="ECO:0007669"/>
    <property type="project" value="UniProtKB-EC"/>
</dbReference>
<evidence type="ECO:0000256" key="3">
    <source>
        <dbReference type="ARBA" id="ARBA00001946"/>
    </source>
</evidence>
<dbReference type="GO" id="GO:0003848">
    <property type="term" value="F:2-amino-4-hydroxy-6-hydroxymethyldihydropteridine diphosphokinase activity"/>
    <property type="evidence" value="ECO:0007669"/>
    <property type="project" value="UniProtKB-EC"/>
</dbReference>
<dbReference type="PROSITE" id="PS00793">
    <property type="entry name" value="DHPS_2"/>
    <property type="match status" value="1"/>
</dbReference>
<dbReference type="Pfam" id="PF02152">
    <property type="entry name" value="FolB"/>
    <property type="match status" value="2"/>
</dbReference>
<dbReference type="InterPro" id="IPR045031">
    <property type="entry name" value="DHP_synth-like"/>
</dbReference>
<comment type="catalytic activity">
    <reaction evidence="1">
        <text>(7,8-dihydropterin-6-yl)methyl diphosphate + 4-aminobenzoate = 7,8-dihydropteroate + diphosphate</text>
        <dbReference type="Rhea" id="RHEA:19949"/>
        <dbReference type="ChEBI" id="CHEBI:17836"/>
        <dbReference type="ChEBI" id="CHEBI:17839"/>
        <dbReference type="ChEBI" id="CHEBI:33019"/>
        <dbReference type="ChEBI" id="CHEBI:72950"/>
        <dbReference type="EC" id="2.5.1.15"/>
    </reaction>
</comment>
<keyword evidence="13" id="KW-0460">Magnesium</keyword>